<evidence type="ECO:0000313" key="6">
    <source>
        <dbReference type="EMBL" id="KVX03515.1"/>
    </source>
</evidence>
<protein>
    <submittedName>
        <fullName evidence="6">Uncharacterized protein</fullName>
    </submittedName>
</protein>
<keyword evidence="4 5" id="KW-0472">Membrane</keyword>
<feature type="transmembrane region" description="Helical" evidence="5">
    <location>
        <begin position="307"/>
        <end position="332"/>
    </location>
</feature>
<feature type="transmembrane region" description="Helical" evidence="5">
    <location>
        <begin position="28"/>
        <end position="49"/>
    </location>
</feature>
<comment type="subcellular location">
    <subcellularLocation>
        <location evidence="1">Membrane</location>
        <topology evidence="1">Multi-pass membrane protein</topology>
    </subcellularLocation>
</comment>
<evidence type="ECO:0000256" key="3">
    <source>
        <dbReference type="ARBA" id="ARBA00022989"/>
    </source>
</evidence>
<dbReference type="PANTHER" id="PTHR43424">
    <property type="entry name" value="LOCUS PUTATIVE PROTEIN 1-RELATED"/>
    <property type="match status" value="1"/>
</dbReference>
<comment type="caution">
    <text evidence="6">The sequence shown here is derived from an EMBL/GenBank/DDBJ whole genome shotgun (WGS) entry which is preliminary data.</text>
</comment>
<keyword evidence="2 5" id="KW-0812">Transmembrane</keyword>
<sequence length="424" mass="47865">MIVLVITFLISVFLARHLGPALFGEYNFILAFVALIAPFTSLGLNAIVTRELVNGVDQVRVLSNSVIMRFSGGVIGALIAIVLLIVFREHIAVDYEWLIIFALVNIMSAFYVIDFYFHAEETSQYLVAVRLVILIVTSIAKVIGLIYQFDLSFFLWVAFANIMLKGIGYMLMYFYYNERLLNKVSSRAVIWDKDYSLSLLNQSKWLILSGFMYAICLKIDQLMLGQMVNASAVGTYAVAAKLSEVWYFLPLAITTSFFPKLLKVRSDKDNYYQQIQILCHYLLAMAVIIAVLVSLISPWLLPFAFGASYLPAVSILNIHIWGACFIFMRTLLSKWFIAEGLLKFSLFTHGIAAVINVILNLFLIPKFGGIGAAYATLISYGLTSYALLWCNPQTLIMARIMTKSLLFPWFLGKDLVSYLRKPPH</sequence>
<feature type="transmembrane region" description="Helical" evidence="5">
    <location>
        <begin position="370"/>
        <end position="390"/>
    </location>
</feature>
<dbReference type="Pfam" id="PF01943">
    <property type="entry name" value="Polysacc_synt"/>
    <property type="match status" value="1"/>
</dbReference>
<evidence type="ECO:0000313" key="7">
    <source>
        <dbReference type="Proteomes" id="UP000055702"/>
    </source>
</evidence>
<feature type="transmembrane region" description="Helical" evidence="5">
    <location>
        <begin position="205"/>
        <end position="225"/>
    </location>
</feature>
<dbReference type="InterPro" id="IPR052556">
    <property type="entry name" value="PolySynth_Transporter"/>
</dbReference>
<reference evidence="6 7" key="1">
    <citation type="submission" date="2016-01" db="EMBL/GenBank/DDBJ databases">
        <title>Draft genome of the antarctic isolate Shewanella frigidimarina Ag06-30.</title>
        <authorList>
            <person name="Parmeciano Di Noto G."/>
            <person name="Vazquez S."/>
            <person name="Mac Cormack W."/>
            <person name="Iriarte A."/>
            <person name="Quiroga C."/>
        </authorList>
    </citation>
    <scope>NUCLEOTIDE SEQUENCE [LARGE SCALE GENOMIC DNA]</scope>
    <source>
        <strain evidence="6 7">Ag06-30</strain>
    </source>
</reference>
<gene>
    <name evidence="6" type="ORF">AWJ07_02865</name>
</gene>
<dbReference type="AlphaFoldDB" id="A0A119D0U8"/>
<feature type="transmembrane region" description="Helical" evidence="5">
    <location>
        <begin position="129"/>
        <end position="147"/>
    </location>
</feature>
<dbReference type="Proteomes" id="UP000055702">
    <property type="component" value="Unassembled WGS sequence"/>
</dbReference>
<dbReference type="InterPro" id="IPR002797">
    <property type="entry name" value="Polysacc_synth"/>
</dbReference>
<name>A0A119D0U8_SHEFR</name>
<accession>A0A119D0U8</accession>
<dbReference type="EMBL" id="LRDC01000001">
    <property type="protein sequence ID" value="KVX03515.1"/>
    <property type="molecule type" value="Genomic_DNA"/>
</dbReference>
<keyword evidence="3 5" id="KW-1133">Transmembrane helix</keyword>
<organism evidence="6">
    <name type="scientific">Shewanella frigidimarina</name>
    <dbReference type="NCBI Taxonomy" id="56812"/>
    <lineage>
        <taxon>Bacteria</taxon>
        <taxon>Pseudomonadati</taxon>
        <taxon>Pseudomonadota</taxon>
        <taxon>Gammaproteobacteria</taxon>
        <taxon>Alteromonadales</taxon>
        <taxon>Shewanellaceae</taxon>
        <taxon>Shewanella</taxon>
    </lineage>
</organism>
<feature type="transmembrane region" description="Helical" evidence="5">
    <location>
        <begin position="344"/>
        <end position="364"/>
    </location>
</feature>
<dbReference type="GO" id="GO:0016020">
    <property type="term" value="C:membrane"/>
    <property type="evidence" value="ECO:0007669"/>
    <property type="project" value="UniProtKB-SubCell"/>
</dbReference>
<feature type="transmembrane region" description="Helical" evidence="5">
    <location>
        <begin position="97"/>
        <end position="117"/>
    </location>
</feature>
<dbReference type="CDD" id="cd13128">
    <property type="entry name" value="MATE_Wzx_like"/>
    <property type="match status" value="1"/>
</dbReference>
<feature type="transmembrane region" description="Helical" evidence="5">
    <location>
        <begin position="153"/>
        <end position="176"/>
    </location>
</feature>
<dbReference type="PANTHER" id="PTHR43424:SF1">
    <property type="entry name" value="LOCUS PUTATIVE PROTEIN 1-RELATED"/>
    <property type="match status" value="1"/>
</dbReference>
<evidence type="ECO:0000256" key="1">
    <source>
        <dbReference type="ARBA" id="ARBA00004141"/>
    </source>
</evidence>
<evidence type="ECO:0000256" key="2">
    <source>
        <dbReference type="ARBA" id="ARBA00022692"/>
    </source>
</evidence>
<feature type="transmembrane region" description="Helical" evidence="5">
    <location>
        <begin position="70"/>
        <end position="91"/>
    </location>
</feature>
<proteinExistence type="predicted"/>
<evidence type="ECO:0000256" key="5">
    <source>
        <dbReference type="SAM" id="Phobius"/>
    </source>
</evidence>
<feature type="transmembrane region" description="Helical" evidence="5">
    <location>
        <begin position="245"/>
        <end position="262"/>
    </location>
</feature>
<evidence type="ECO:0000256" key="4">
    <source>
        <dbReference type="ARBA" id="ARBA00023136"/>
    </source>
</evidence>
<feature type="transmembrane region" description="Helical" evidence="5">
    <location>
        <begin position="282"/>
        <end position="301"/>
    </location>
</feature>